<dbReference type="PANTHER" id="PTHR11070:SF2">
    <property type="entry name" value="ATP-DEPENDENT DNA HELICASE SRS2"/>
    <property type="match status" value="1"/>
</dbReference>
<dbReference type="GO" id="GO:0043138">
    <property type="term" value="F:3'-5' DNA helicase activity"/>
    <property type="evidence" value="ECO:0007669"/>
    <property type="project" value="UniProtKB-EC"/>
</dbReference>
<evidence type="ECO:0000313" key="14">
    <source>
        <dbReference type="Proteomes" id="UP000014923"/>
    </source>
</evidence>
<dbReference type="GO" id="GO:0005524">
    <property type="term" value="F:ATP binding"/>
    <property type="evidence" value="ECO:0007669"/>
    <property type="project" value="UniProtKB-UniRule"/>
</dbReference>
<comment type="catalytic activity">
    <reaction evidence="8">
        <text>Couples ATP hydrolysis with the unwinding of duplex DNA by translocating in the 3'-5' direction.</text>
        <dbReference type="EC" id="5.6.2.4"/>
    </reaction>
</comment>
<keyword evidence="4 11" id="KW-0347">Helicase</keyword>
<reference evidence="13" key="1">
    <citation type="submission" date="2013-03" db="EMBL/GenBank/DDBJ databases">
        <title>Draft genome sequence of the hydrogen-ethanol-producing anaerobic alkalithermophilic Caloramator celere.</title>
        <authorList>
            <person name="Ciranna A."/>
            <person name="Larjo A."/>
            <person name="Kivisto A."/>
            <person name="Santala V."/>
            <person name="Roos C."/>
            <person name="Karp M."/>
        </authorList>
    </citation>
    <scope>NUCLEOTIDE SEQUENCE [LARGE SCALE GENOMIC DNA]</scope>
    <source>
        <strain evidence="13">DSM 8682</strain>
    </source>
</reference>
<comment type="similarity">
    <text evidence="1">Belongs to the helicase family. UvrD subfamily.</text>
</comment>
<gene>
    <name evidence="13" type="ORF">TCEL_01064</name>
</gene>
<dbReference type="PROSITE" id="PS51198">
    <property type="entry name" value="UVRD_HELICASE_ATP_BIND"/>
    <property type="match status" value="1"/>
</dbReference>
<dbReference type="InterPro" id="IPR013986">
    <property type="entry name" value="DExx_box_DNA_helicase_dom_sf"/>
</dbReference>
<dbReference type="EC" id="5.6.2.4" evidence="9"/>
<protein>
    <recommendedName>
        <fullName evidence="9">DNA 3'-5' helicase</fullName>
        <ecNumber evidence="9">5.6.2.4</ecNumber>
    </recommendedName>
</protein>
<dbReference type="PANTHER" id="PTHR11070">
    <property type="entry name" value="UVRD / RECB / PCRA DNA HELICASE FAMILY MEMBER"/>
    <property type="match status" value="1"/>
</dbReference>
<dbReference type="Pfam" id="PF13361">
    <property type="entry name" value="UvrD_C"/>
    <property type="match status" value="2"/>
</dbReference>
<dbReference type="Gene3D" id="1.10.10.160">
    <property type="match status" value="1"/>
</dbReference>
<dbReference type="Proteomes" id="UP000014923">
    <property type="component" value="Unassembled WGS sequence"/>
</dbReference>
<evidence type="ECO:0000256" key="11">
    <source>
        <dbReference type="PROSITE-ProRule" id="PRU00560"/>
    </source>
</evidence>
<dbReference type="CDD" id="cd17932">
    <property type="entry name" value="DEXQc_UvrD"/>
    <property type="match status" value="1"/>
</dbReference>
<dbReference type="InterPro" id="IPR014017">
    <property type="entry name" value="DNA_helicase_UvrD-like_C"/>
</dbReference>
<feature type="binding site" evidence="11">
    <location>
        <begin position="27"/>
        <end position="34"/>
    </location>
    <ligand>
        <name>ATP</name>
        <dbReference type="ChEBI" id="CHEBI:30616"/>
    </ligand>
</feature>
<evidence type="ECO:0000256" key="2">
    <source>
        <dbReference type="ARBA" id="ARBA00022741"/>
    </source>
</evidence>
<keyword evidence="2 11" id="KW-0547">Nucleotide-binding</keyword>
<keyword evidence="5 11" id="KW-0067">ATP-binding</keyword>
<dbReference type="GO" id="GO:0000725">
    <property type="term" value="P:recombinational repair"/>
    <property type="evidence" value="ECO:0007669"/>
    <property type="project" value="TreeGrafter"/>
</dbReference>
<dbReference type="RefSeq" id="WP_018663643.1">
    <property type="nucleotide sequence ID" value="NZ_HF952018.1"/>
</dbReference>
<evidence type="ECO:0000256" key="8">
    <source>
        <dbReference type="ARBA" id="ARBA00034617"/>
    </source>
</evidence>
<evidence type="ECO:0000256" key="10">
    <source>
        <dbReference type="ARBA" id="ARBA00048988"/>
    </source>
</evidence>
<dbReference type="EMBL" id="CAVN010000101">
    <property type="protein sequence ID" value="CDF58845.1"/>
    <property type="molecule type" value="Genomic_DNA"/>
</dbReference>
<accession>R7RU74</accession>
<dbReference type="GO" id="GO:0016887">
    <property type="term" value="F:ATP hydrolysis activity"/>
    <property type="evidence" value="ECO:0007669"/>
    <property type="project" value="RHEA"/>
</dbReference>
<name>R7RU74_9CLOT</name>
<feature type="domain" description="UvrD-like helicase ATP-binding" evidence="12">
    <location>
        <begin position="6"/>
        <end position="268"/>
    </location>
</feature>
<evidence type="ECO:0000256" key="5">
    <source>
        <dbReference type="ARBA" id="ARBA00022840"/>
    </source>
</evidence>
<keyword evidence="3 11" id="KW-0378">Hydrolase</keyword>
<evidence type="ECO:0000256" key="1">
    <source>
        <dbReference type="ARBA" id="ARBA00009922"/>
    </source>
</evidence>
<keyword evidence="6" id="KW-0238">DNA-binding</keyword>
<sequence>MQEIFDKLNSFQRIAVETDEKYVALKASVGSGKTTVIIYRVLYLYFIKGIPLDKIMVVTFTNKAVDEIRDRLKNYINDELKYLGTFHSIANKILRENVELERYGYSKDFKIITNEEAAEILNKIVEEGKLKIKYKSKILKRIEEFKSGNVLYANMKKQDDIKKLYEEYKKVKLENDLMDYEDLIVNCNDFLNSKLDIMHIIIDEFQDTDYMQLEFVEKIAGENTNIFVVGDPNQTIYSFRTGTYRIFDRFIDRYKATIYELPINYRSTKTITEAAAALIGEKIYCEREYGEPIRITAHYDAFNEANYVLRRIKELKDKGINLNDIAVLFRRQIQGEVVYDVLSRELDCDFIKDNEKPVAHSDRQAVKLLTLHSSKGLEFRCVFIIGVNEGNIPISNKREIEEEELRLFFVGITRAKEILEISYIKSPSFFGFKGYKSQYISMLPKDLVVEQRNESNYTLSEIYDMLRLEKEKSNSTKNKVVHKKYGEGIVVYEDENIIKVRFEAYGEKEFLKMFYSAEFI</sequence>
<dbReference type="OrthoDB" id="9765670at2"/>
<dbReference type="Pfam" id="PF00580">
    <property type="entry name" value="UvrD-helicase"/>
    <property type="match status" value="1"/>
</dbReference>
<dbReference type="InterPro" id="IPR000212">
    <property type="entry name" value="DNA_helicase_UvrD/REP"/>
</dbReference>
<dbReference type="CDD" id="cd18807">
    <property type="entry name" value="SF1_C_UvrD"/>
    <property type="match status" value="1"/>
</dbReference>
<evidence type="ECO:0000256" key="3">
    <source>
        <dbReference type="ARBA" id="ARBA00022801"/>
    </source>
</evidence>
<comment type="catalytic activity">
    <reaction evidence="10">
        <text>ATP + H2O = ADP + phosphate + H(+)</text>
        <dbReference type="Rhea" id="RHEA:13065"/>
        <dbReference type="ChEBI" id="CHEBI:15377"/>
        <dbReference type="ChEBI" id="CHEBI:15378"/>
        <dbReference type="ChEBI" id="CHEBI:30616"/>
        <dbReference type="ChEBI" id="CHEBI:43474"/>
        <dbReference type="ChEBI" id="CHEBI:456216"/>
        <dbReference type="EC" id="5.6.2.4"/>
    </reaction>
</comment>
<keyword evidence="14" id="KW-1185">Reference proteome</keyword>
<dbReference type="SUPFAM" id="SSF52540">
    <property type="entry name" value="P-loop containing nucleoside triphosphate hydrolases"/>
    <property type="match status" value="1"/>
</dbReference>
<evidence type="ECO:0000256" key="9">
    <source>
        <dbReference type="ARBA" id="ARBA00034808"/>
    </source>
</evidence>
<keyword evidence="7" id="KW-0413">Isomerase</keyword>
<evidence type="ECO:0000256" key="7">
    <source>
        <dbReference type="ARBA" id="ARBA00023235"/>
    </source>
</evidence>
<dbReference type="AlphaFoldDB" id="R7RU74"/>
<dbReference type="InterPro" id="IPR027417">
    <property type="entry name" value="P-loop_NTPase"/>
</dbReference>
<dbReference type="GO" id="GO:0003677">
    <property type="term" value="F:DNA binding"/>
    <property type="evidence" value="ECO:0007669"/>
    <property type="project" value="UniProtKB-KW"/>
</dbReference>
<evidence type="ECO:0000256" key="4">
    <source>
        <dbReference type="ARBA" id="ARBA00022806"/>
    </source>
</evidence>
<dbReference type="InterPro" id="IPR014016">
    <property type="entry name" value="UvrD-like_ATP-bd"/>
</dbReference>
<organism evidence="13 14">
    <name type="scientific">Thermobrachium celere DSM 8682</name>
    <dbReference type="NCBI Taxonomy" id="941824"/>
    <lineage>
        <taxon>Bacteria</taxon>
        <taxon>Bacillati</taxon>
        <taxon>Bacillota</taxon>
        <taxon>Clostridia</taxon>
        <taxon>Eubacteriales</taxon>
        <taxon>Clostridiaceae</taxon>
        <taxon>Thermobrachium</taxon>
    </lineage>
</organism>
<evidence type="ECO:0000259" key="12">
    <source>
        <dbReference type="PROSITE" id="PS51198"/>
    </source>
</evidence>
<dbReference type="eggNOG" id="COG0210">
    <property type="taxonomic scope" value="Bacteria"/>
</dbReference>
<dbReference type="Gene3D" id="3.40.50.300">
    <property type="entry name" value="P-loop containing nucleotide triphosphate hydrolases"/>
    <property type="match status" value="2"/>
</dbReference>
<proteinExistence type="inferred from homology"/>
<evidence type="ECO:0000313" key="13">
    <source>
        <dbReference type="EMBL" id="CDF58845.1"/>
    </source>
</evidence>
<evidence type="ECO:0000256" key="6">
    <source>
        <dbReference type="ARBA" id="ARBA00023125"/>
    </source>
</evidence>
<dbReference type="HOGENOM" id="CLU_004585_6_1_9"/>
<comment type="caution">
    <text evidence="13">The sequence shown here is derived from an EMBL/GenBank/DDBJ whole genome shotgun (WGS) entry which is preliminary data.</text>
</comment>